<dbReference type="Proteomes" id="UP000008144">
    <property type="component" value="Unassembled WGS sequence"/>
</dbReference>
<dbReference type="OMA" id="MNCINTA"/>
<organism evidence="3 4">
    <name type="scientific">Ciona intestinalis</name>
    <name type="common">Transparent sea squirt</name>
    <name type="synonym">Ascidia intestinalis</name>
    <dbReference type="NCBI Taxonomy" id="7719"/>
    <lineage>
        <taxon>Eukaryota</taxon>
        <taxon>Metazoa</taxon>
        <taxon>Chordata</taxon>
        <taxon>Tunicata</taxon>
        <taxon>Ascidiacea</taxon>
        <taxon>Phlebobranchia</taxon>
        <taxon>Cionidae</taxon>
        <taxon>Ciona</taxon>
    </lineage>
</organism>
<reference evidence="3" key="3">
    <citation type="submission" date="2025-09" db="UniProtKB">
        <authorList>
            <consortium name="Ensembl"/>
        </authorList>
    </citation>
    <scope>IDENTIFICATION</scope>
</reference>
<protein>
    <recommendedName>
        <fullName evidence="2">PARP catalytic domain-containing protein</fullName>
    </recommendedName>
</protein>
<dbReference type="AlphaFoldDB" id="F6XPJ7"/>
<dbReference type="GeneTree" id="ENSGT00940000176345"/>
<dbReference type="InParanoid" id="F6XPJ7"/>
<dbReference type="InterPro" id="IPR012317">
    <property type="entry name" value="Poly(ADP-ribose)pol_cat_dom"/>
</dbReference>
<keyword evidence="4" id="KW-1185">Reference proteome</keyword>
<name>F6XPJ7_CIOIN</name>
<dbReference type="STRING" id="7719.ENSCINP00000005473"/>
<evidence type="ECO:0000313" key="4">
    <source>
        <dbReference type="Proteomes" id="UP000008144"/>
    </source>
</evidence>
<evidence type="ECO:0000313" key="3">
    <source>
        <dbReference type="Ensembl" id="ENSCINP00000005473.2"/>
    </source>
</evidence>
<dbReference type="HOGENOM" id="CLU_900026_0_0_1"/>
<reference evidence="3" key="2">
    <citation type="submission" date="2025-08" db="UniProtKB">
        <authorList>
            <consortium name="Ensembl"/>
        </authorList>
    </citation>
    <scope>IDENTIFICATION</scope>
</reference>
<feature type="domain" description="PARP catalytic" evidence="2">
    <location>
        <begin position="192"/>
        <end position="273"/>
    </location>
</feature>
<comment type="similarity">
    <text evidence="1">Belongs to the ARTD/PARP family.</text>
</comment>
<accession>F6XPJ7</accession>
<sequence length="309" mass="34756">MCYLPSYGATNETTDLDLKEMELELTMWRERSLNVYQSQASLFHRLRREIVRLRARASMQDDVISRLQADLELARDSGVMRKEEELRKRLENIRVAVDDLDHQIDSSAEDFTSNEDNECLLVNELRHCFITNMDGEEFNFRGTSVQTTSVDDVIIASVPNHVIKSFNNSMESSLDRDIVTNLYYSPDQSGNSDNFDKILKSGFSESDFVGGCFGRGLHFTRHARAATRFSPPGAVLVAKVALGRTQTVTTKDSCRVSPPEGSNSILTQGRLSDDSILGHPSWTTGHSEYLVFNPDQVLPIAVIKYSSQC</sequence>
<dbReference type="Pfam" id="PF00644">
    <property type="entry name" value="PARP"/>
    <property type="match status" value="1"/>
</dbReference>
<evidence type="ECO:0000256" key="1">
    <source>
        <dbReference type="ARBA" id="ARBA00024347"/>
    </source>
</evidence>
<evidence type="ECO:0000259" key="2">
    <source>
        <dbReference type="Pfam" id="PF00644"/>
    </source>
</evidence>
<reference evidence="4" key="1">
    <citation type="journal article" date="2002" name="Science">
        <title>The draft genome of Ciona intestinalis: insights into chordate and vertebrate origins.</title>
        <authorList>
            <person name="Dehal P."/>
            <person name="Satou Y."/>
            <person name="Campbell R.K."/>
            <person name="Chapman J."/>
            <person name="Degnan B."/>
            <person name="De Tomaso A."/>
            <person name="Davidson B."/>
            <person name="Di Gregorio A."/>
            <person name="Gelpke M."/>
            <person name="Goodstein D.M."/>
            <person name="Harafuji N."/>
            <person name="Hastings K.E."/>
            <person name="Ho I."/>
            <person name="Hotta K."/>
            <person name="Huang W."/>
            <person name="Kawashima T."/>
            <person name="Lemaire P."/>
            <person name="Martinez D."/>
            <person name="Meinertzhagen I.A."/>
            <person name="Necula S."/>
            <person name="Nonaka M."/>
            <person name="Putnam N."/>
            <person name="Rash S."/>
            <person name="Saiga H."/>
            <person name="Satake M."/>
            <person name="Terry A."/>
            <person name="Yamada L."/>
            <person name="Wang H.G."/>
            <person name="Awazu S."/>
            <person name="Azumi K."/>
            <person name="Boore J."/>
            <person name="Branno M."/>
            <person name="Chin-Bow S."/>
            <person name="DeSantis R."/>
            <person name="Doyle S."/>
            <person name="Francino P."/>
            <person name="Keys D.N."/>
            <person name="Haga S."/>
            <person name="Hayashi H."/>
            <person name="Hino K."/>
            <person name="Imai K.S."/>
            <person name="Inaba K."/>
            <person name="Kano S."/>
            <person name="Kobayashi K."/>
            <person name="Kobayashi M."/>
            <person name="Lee B.I."/>
            <person name="Makabe K.W."/>
            <person name="Manohar C."/>
            <person name="Matassi G."/>
            <person name="Medina M."/>
            <person name="Mochizuki Y."/>
            <person name="Mount S."/>
            <person name="Morishita T."/>
            <person name="Miura S."/>
            <person name="Nakayama A."/>
            <person name="Nishizaka S."/>
            <person name="Nomoto H."/>
            <person name="Ohta F."/>
            <person name="Oishi K."/>
            <person name="Rigoutsos I."/>
            <person name="Sano M."/>
            <person name="Sasaki A."/>
            <person name="Sasakura Y."/>
            <person name="Shoguchi E."/>
            <person name="Shin-i T."/>
            <person name="Spagnuolo A."/>
            <person name="Stainier D."/>
            <person name="Suzuki M.M."/>
            <person name="Tassy O."/>
            <person name="Takatori N."/>
            <person name="Tokuoka M."/>
            <person name="Yagi K."/>
            <person name="Yoshizaki F."/>
            <person name="Wada S."/>
            <person name="Zhang C."/>
            <person name="Hyatt P.D."/>
            <person name="Larimer F."/>
            <person name="Detter C."/>
            <person name="Doggett N."/>
            <person name="Glavina T."/>
            <person name="Hawkins T."/>
            <person name="Richardson P."/>
            <person name="Lucas S."/>
            <person name="Kohara Y."/>
            <person name="Levine M."/>
            <person name="Satoh N."/>
            <person name="Rokhsar D.S."/>
        </authorList>
    </citation>
    <scope>NUCLEOTIDE SEQUENCE [LARGE SCALE GENOMIC DNA]</scope>
</reference>
<dbReference type="GO" id="GO:0003950">
    <property type="term" value="F:NAD+ poly-ADP-ribosyltransferase activity"/>
    <property type="evidence" value="ECO:0007669"/>
    <property type="project" value="InterPro"/>
</dbReference>
<proteinExistence type="inferred from homology"/>
<dbReference type="Ensembl" id="ENSCINT00000005473.2">
    <property type="protein sequence ID" value="ENSCINP00000005473.2"/>
    <property type="gene ID" value="ENSCING00000002686.2"/>
</dbReference>
<dbReference type="Gene3D" id="3.90.228.10">
    <property type="match status" value="1"/>
</dbReference>
<dbReference type="SUPFAM" id="SSF56399">
    <property type="entry name" value="ADP-ribosylation"/>
    <property type="match status" value="1"/>
</dbReference>